<reference evidence="1" key="1">
    <citation type="submission" date="2024-06" db="EMBL/GenBank/DDBJ databases">
        <title>A Novel Isolate, Dehalogenimonas sp. Strain 4OHTPN, Dechlorinates Aromatic 4 Hydroxy chlorothalonil by a Novel Reductive Dehalogenase.</title>
        <authorList>
            <person name="Liu G."/>
        </authorList>
    </citation>
    <scope>NUCLEOTIDE SEQUENCE</scope>
    <source>
        <strain evidence="1">4OHTPN</strain>
    </source>
</reference>
<dbReference type="AlphaFoldDB" id="A0AAU8G708"/>
<dbReference type="Gene3D" id="1.50.10.20">
    <property type="match status" value="1"/>
</dbReference>
<dbReference type="EMBL" id="CP159307">
    <property type="protein sequence ID" value="XCH32550.1"/>
    <property type="molecule type" value="Genomic_DNA"/>
</dbReference>
<name>A0AAU8G708_9CHLR</name>
<dbReference type="RefSeq" id="WP_353713824.1">
    <property type="nucleotide sequence ID" value="NZ_CP159307.1"/>
</dbReference>
<gene>
    <name evidence="1" type="ORF">ABV300_05075</name>
</gene>
<evidence type="ECO:0000313" key="1">
    <source>
        <dbReference type="EMBL" id="XCH32550.1"/>
    </source>
</evidence>
<protein>
    <submittedName>
        <fullName evidence="1">Nitrogen fixation protein NifH</fullName>
    </submittedName>
</protein>
<proteinExistence type="predicted"/>
<dbReference type="SUPFAM" id="SSF48239">
    <property type="entry name" value="Terpenoid cyclases/Protein prenyltransferases"/>
    <property type="match status" value="2"/>
</dbReference>
<sequence>MAIWRDKVKAGSIAWLLEPDAENLAVRYLALRDLTGLSYTDPELAKAREDGFSTGPIAKVLEAQRPGGYWVKPGPGYSPKYTGTVWSLALLAQLGADVAEPRVLRAVEYVLEKTVAPVGWFSYNGTNSGLIHCHAGYLGESMQMLGLGDDPRMKKAIELQARLITGEGIAEGGSDNPLRYYRYTFGSNFVCGANGGKPCAWGAVKAMKAMTAVPEHERTPIMVEAINKGIAFLLGTDLTKCNYPYREGGKVSANWLKFGFPNFYISDMLEVLEILSRIGRGGDPRLQNVWQLVMDKQDAAGRWPMEYSYNGKMASDIEAKGKPSKWVTLRVLRTLKAAFPN</sequence>
<accession>A0AAU8G708</accession>
<dbReference type="InterPro" id="IPR008930">
    <property type="entry name" value="Terpenoid_cyclase/PrenylTrfase"/>
</dbReference>
<organism evidence="1">
    <name type="scientific">Dehalogenimonas sp. 4OHTPN</name>
    <dbReference type="NCBI Taxonomy" id="3166643"/>
    <lineage>
        <taxon>Bacteria</taxon>
        <taxon>Bacillati</taxon>
        <taxon>Chloroflexota</taxon>
        <taxon>Dehalococcoidia</taxon>
        <taxon>Dehalococcoidales</taxon>
        <taxon>Dehalococcoidaceae</taxon>
        <taxon>Dehalogenimonas</taxon>
    </lineage>
</organism>